<accession>A0A1Y1ZEW6</accession>
<dbReference type="Pfam" id="PF00615">
    <property type="entry name" value="RGS"/>
    <property type="match status" value="1"/>
</dbReference>
<organism evidence="2 3">
    <name type="scientific">Neocallimastix californiae</name>
    <dbReference type="NCBI Taxonomy" id="1754190"/>
    <lineage>
        <taxon>Eukaryota</taxon>
        <taxon>Fungi</taxon>
        <taxon>Fungi incertae sedis</taxon>
        <taxon>Chytridiomycota</taxon>
        <taxon>Chytridiomycota incertae sedis</taxon>
        <taxon>Neocallimastigomycetes</taxon>
        <taxon>Neocallimastigales</taxon>
        <taxon>Neocallimastigaceae</taxon>
        <taxon>Neocallimastix</taxon>
    </lineage>
</organism>
<dbReference type="InterPro" id="IPR016137">
    <property type="entry name" value="RGS"/>
</dbReference>
<sequence>MFYVFSLSQITIPLYESYKVSKKINNLELTKKGLLKVFQNDILYKEFFEYAVKKRSVEYAIFHIEYLEFKNIFKINKDFIDELSGSRILAPGPEPSNAKDKKMVQLFEEIYKKADDIYTKYFNKESELELNLPAKMVKKVNNRLYDYNIYYNRYIVNGTEGHEIDIKQINCETIFDEVHGEALDSLFLNVYSSFAKDKKKTYGFNANSKVARSNSILNSSSNRNSALSPNSPLDPNFNIDSTFSMEVTSP</sequence>
<dbReference type="EMBL" id="MCOG01000417">
    <property type="protein sequence ID" value="ORY08756.1"/>
    <property type="molecule type" value="Genomic_DNA"/>
</dbReference>
<evidence type="ECO:0000313" key="3">
    <source>
        <dbReference type="Proteomes" id="UP000193920"/>
    </source>
</evidence>
<evidence type="ECO:0000259" key="1">
    <source>
        <dbReference type="Pfam" id="PF00615"/>
    </source>
</evidence>
<keyword evidence="3" id="KW-1185">Reference proteome</keyword>
<comment type="caution">
    <text evidence="2">The sequence shown here is derived from an EMBL/GenBank/DDBJ whole genome shotgun (WGS) entry which is preliminary data.</text>
</comment>
<gene>
    <name evidence="2" type="ORF">LY90DRAFT_518972</name>
</gene>
<dbReference type="OrthoDB" id="2146048at2759"/>
<protein>
    <recommendedName>
        <fullName evidence="1">RGS domain-containing protein</fullName>
    </recommendedName>
</protein>
<dbReference type="AlphaFoldDB" id="A0A1Y1ZEW6"/>
<dbReference type="Gene3D" id="1.10.167.10">
    <property type="entry name" value="Regulator of G-protein Signalling 4, domain 2"/>
    <property type="match status" value="1"/>
</dbReference>
<dbReference type="Proteomes" id="UP000193920">
    <property type="component" value="Unassembled WGS sequence"/>
</dbReference>
<feature type="domain" description="RGS" evidence="1">
    <location>
        <begin position="36"/>
        <end position="198"/>
    </location>
</feature>
<evidence type="ECO:0000313" key="2">
    <source>
        <dbReference type="EMBL" id="ORY08756.1"/>
    </source>
</evidence>
<dbReference type="SUPFAM" id="SSF48097">
    <property type="entry name" value="Regulator of G-protein signaling, RGS"/>
    <property type="match status" value="1"/>
</dbReference>
<proteinExistence type="predicted"/>
<reference evidence="2 3" key="1">
    <citation type="submission" date="2016-08" db="EMBL/GenBank/DDBJ databases">
        <title>A Parts List for Fungal Cellulosomes Revealed by Comparative Genomics.</title>
        <authorList>
            <consortium name="DOE Joint Genome Institute"/>
            <person name="Haitjema C.H."/>
            <person name="Gilmore S.P."/>
            <person name="Henske J.K."/>
            <person name="Solomon K.V."/>
            <person name="De Groot R."/>
            <person name="Kuo A."/>
            <person name="Mondo S.J."/>
            <person name="Salamov A.A."/>
            <person name="Labutti K."/>
            <person name="Zhao Z."/>
            <person name="Chiniquy J."/>
            <person name="Barry K."/>
            <person name="Brewer H.M."/>
            <person name="Purvine S.O."/>
            <person name="Wright A.T."/>
            <person name="Boxma B."/>
            <person name="Van Alen T."/>
            <person name="Hackstein J.H."/>
            <person name="Baker S.E."/>
            <person name="Grigoriev I.V."/>
            <person name="O'Malley M.A."/>
        </authorList>
    </citation>
    <scope>NUCLEOTIDE SEQUENCE [LARGE SCALE GENOMIC DNA]</scope>
    <source>
        <strain evidence="2 3">G1</strain>
    </source>
</reference>
<dbReference type="InterPro" id="IPR044926">
    <property type="entry name" value="RGS_subdomain_2"/>
</dbReference>
<dbReference type="InterPro" id="IPR036305">
    <property type="entry name" value="RGS_sf"/>
</dbReference>
<name>A0A1Y1ZEW6_9FUNG</name>